<dbReference type="InterPro" id="IPR029044">
    <property type="entry name" value="Nucleotide-diphossugar_trans"/>
</dbReference>
<evidence type="ECO:0000256" key="2">
    <source>
        <dbReference type="RuleBase" id="RU361242"/>
    </source>
</evidence>
<feature type="region of interest" description="Disordered" evidence="3">
    <location>
        <begin position="607"/>
        <end position="645"/>
    </location>
</feature>
<dbReference type="InterPro" id="IPR035992">
    <property type="entry name" value="Ricin_B-like_lectins"/>
</dbReference>
<name>A0A0L7LLU3_OPEBR</name>
<comment type="subcellular location">
    <subcellularLocation>
        <location evidence="2">Golgi apparatus membrane</location>
        <topology evidence="2">Single-pass type II membrane protein</topology>
    </subcellularLocation>
</comment>
<dbReference type="GO" id="GO:0000139">
    <property type="term" value="C:Golgi membrane"/>
    <property type="evidence" value="ECO:0007669"/>
    <property type="project" value="UniProtKB-SubCell"/>
</dbReference>
<keyword evidence="2" id="KW-0812">Transmembrane</keyword>
<dbReference type="Gene3D" id="2.80.10.50">
    <property type="match status" value="1"/>
</dbReference>
<dbReference type="UniPathway" id="UPA00378"/>
<dbReference type="EMBL" id="JTDY01000625">
    <property type="protein sequence ID" value="KOB76422.1"/>
    <property type="molecule type" value="Genomic_DNA"/>
</dbReference>
<keyword evidence="2" id="KW-0328">Glycosyltransferase</keyword>
<evidence type="ECO:0000313" key="6">
    <source>
        <dbReference type="Proteomes" id="UP000037510"/>
    </source>
</evidence>
<feature type="compositionally biased region" description="Basic and acidic residues" evidence="3">
    <location>
        <begin position="694"/>
        <end position="711"/>
    </location>
</feature>
<dbReference type="GO" id="GO:0004653">
    <property type="term" value="F:polypeptide N-acetylgalactosaminyltransferase activity"/>
    <property type="evidence" value="ECO:0007669"/>
    <property type="project" value="TreeGrafter"/>
</dbReference>
<feature type="transmembrane region" description="Helical" evidence="2">
    <location>
        <begin position="36"/>
        <end position="56"/>
    </location>
</feature>
<gene>
    <name evidence="5" type="ORF">OBRU01_04095</name>
</gene>
<dbReference type="Proteomes" id="UP000037510">
    <property type="component" value="Unassembled WGS sequence"/>
</dbReference>
<feature type="compositionally biased region" description="Basic and acidic residues" evidence="3">
    <location>
        <begin position="753"/>
        <end position="771"/>
    </location>
</feature>
<dbReference type="AlphaFoldDB" id="A0A0L7LLU3"/>
<sequence>MSKSVGRRLPAASQAARFSKQIQIMRKMKLISVRKCYFIAKVSLLMILVVSLLGLFEKWRGGKRAASAFSDLEEEYERQILEDEARIIPGLGEGGAAAYLSGVDKLRGEESEKKLAMNRNPACARVVYDAELPSASVILIFHNEPYSVVLRTIWSVINSCRRDQPWFRKANFLDRDGRTMRLAGSRSATGSVLIFLDSHCEGAPDWMRPLLHRIKHRRDAVLTPVIIAIAHDTFTFDRSATGSVLIFLDSHCEGAPDWMRPLLHRIKHRRDAVLTPVIDTIEHDTVGLTRARLAGARYAKGTVLIFLDAHCEAQPDWLRPQLQVIKDSPHAVVIPIIDSIDESNYYYSVQQRNMLPDWLRPLLQRVRDKRDAVVTPVIDVLNERTFELVAAEAFELGAYDEQMSGWGGENLEMSFRIWQCGGTLETIPCSRVGHVFRSFHPYAMPGNSDTHGINTARMAEVWMDDYAELFYLHRPDLRNNPKIGDVTHRKILREKLQCKSFQWYLDNIYKEKFREGEDAALGVYACHPDLQATQYYVLSLAHELRDEDSCAHVQFNRHAADEEDTALHKVFKAKCHGKQREQIQHSESQLCLDSGLQGGADLLAKPCSGANTQQRKSRSLLSVGGSQRRRHHKKHHKRSKKSRAKNKFILKLVRTLVNNTDEHLEVDIHCKHNQLYPNNSFVRDLVINNGRVFDHNKVTPLDPKQDEDRKLPSKMAPEEAVQQVKRKARARKHKPSAPGNLLPAEYAPSAPEHAPEHARLASKRERTEHASARTTLTPRSHRIIIEDFIQMTPATLNMKRRKRTLAPHTPPALPAAAPEEDGNSIMDVIAQNVDPHTDEQVE</sequence>
<comment type="caution">
    <text evidence="5">The sequence shown here is derived from an EMBL/GenBank/DDBJ whole genome shotgun (WGS) entry which is preliminary data.</text>
</comment>
<protein>
    <recommendedName>
        <fullName evidence="2">Polypeptide N-acetylgalactosaminyltransferase</fullName>
        <ecNumber evidence="2">2.4.1.-</ecNumber>
    </recommendedName>
    <alternativeName>
        <fullName evidence="2">Protein-UDP acetylgalactosaminyltransferase</fullName>
    </alternativeName>
</protein>
<dbReference type="PANTHER" id="PTHR11675:SF43">
    <property type="entry name" value="POLYPEPTIDE N-ACETYLGALACTOSAMINYLTRANSFERASE 1"/>
    <property type="match status" value="1"/>
</dbReference>
<dbReference type="GO" id="GO:0030246">
    <property type="term" value="F:carbohydrate binding"/>
    <property type="evidence" value="ECO:0007669"/>
    <property type="project" value="UniProtKB-KW"/>
</dbReference>
<feature type="compositionally biased region" description="Basic residues" evidence="3">
    <location>
        <begin position="724"/>
        <end position="735"/>
    </location>
</feature>
<evidence type="ECO:0000256" key="3">
    <source>
        <dbReference type="SAM" id="MobiDB-lite"/>
    </source>
</evidence>
<evidence type="ECO:0000313" key="5">
    <source>
        <dbReference type="EMBL" id="KOB76422.1"/>
    </source>
</evidence>
<keyword evidence="2" id="KW-0430">Lectin</keyword>
<keyword evidence="1 2" id="KW-1015">Disulfide bond</keyword>
<dbReference type="Gene3D" id="3.90.550.10">
    <property type="entry name" value="Spore Coat Polysaccharide Biosynthesis Protein SpsA, Chain A"/>
    <property type="match status" value="6"/>
</dbReference>
<feature type="domain" description="Glycosyltransferase 2-like" evidence="4">
    <location>
        <begin position="181"/>
        <end position="234"/>
    </location>
</feature>
<dbReference type="STRING" id="104452.A0A0L7LLU3"/>
<comment type="similarity">
    <text evidence="2">Belongs to the glycosyltransferase 2 family. GalNAc-T subfamily.</text>
</comment>
<comment type="pathway">
    <text evidence="2">Protein modification; protein glycosylation.</text>
</comment>
<keyword evidence="2" id="KW-1133">Transmembrane helix</keyword>
<keyword evidence="6" id="KW-1185">Reference proteome</keyword>
<keyword evidence="2" id="KW-0464">Manganese</keyword>
<keyword evidence="2 5" id="KW-0808">Transferase</keyword>
<feature type="domain" description="Glycosyltransferase 2-like" evidence="4">
    <location>
        <begin position="285"/>
        <end position="352"/>
    </location>
</feature>
<organism evidence="5 6">
    <name type="scientific">Operophtera brumata</name>
    <name type="common">Winter moth</name>
    <name type="synonym">Phalaena brumata</name>
    <dbReference type="NCBI Taxonomy" id="104452"/>
    <lineage>
        <taxon>Eukaryota</taxon>
        <taxon>Metazoa</taxon>
        <taxon>Ecdysozoa</taxon>
        <taxon>Arthropoda</taxon>
        <taxon>Hexapoda</taxon>
        <taxon>Insecta</taxon>
        <taxon>Pterygota</taxon>
        <taxon>Neoptera</taxon>
        <taxon>Endopterygota</taxon>
        <taxon>Lepidoptera</taxon>
        <taxon>Glossata</taxon>
        <taxon>Ditrysia</taxon>
        <taxon>Geometroidea</taxon>
        <taxon>Geometridae</taxon>
        <taxon>Larentiinae</taxon>
        <taxon>Operophtera</taxon>
    </lineage>
</organism>
<dbReference type="GO" id="GO:0006493">
    <property type="term" value="P:protein O-linked glycosylation"/>
    <property type="evidence" value="ECO:0007669"/>
    <property type="project" value="TreeGrafter"/>
</dbReference>
<dbReference type="PANTHER" id="PTHR11675">
    <property type="entry name" value="N-ACETYLGALACTOSAMINYLTRANSFERASE"/>
    <property type="match status" value="1"/>
</dbReference>
<keyword evidence="2" id="KW-0472">Membrane</keyword>
<accession>A0A0L7LLU3</accession>
<dbReference type="SUPFAM" id="SSF50370">
    <property type="entry name" value="Ricin B-like lectins"/>
    <property type="match status" value="1"/>
</dbReference>
<proteinExistence type="inferred from homology"/>
<feature type="compositionally biased region" description="Low complexity" evidence="3">
    <location>
        <begin position="743"/>
        <end position="752"/>
    </location>
</feature>
<feature type="compositionally biased region" description="Basic residues" evidence="3">
    <location>
        <begin position="627"/>
        <end position="645"/>
    </location>
</feature>
<evidence type="ECO:0000256" key="1">
    <source>
        <dbReference type="ARBA" id="ARBA00023157"/>
    </source>
</evidence>
<comment type="cofactor">
    <cofactor evidence="2">
        <name>Mn(2+)</name>
        <dbReference type="ChEBI" id="CHEBI:29035"/>
    </cofactor>
</comment>
<evidence type="ECO:0000259" key="4">
    <source>
        <dbReference type="Pfam" id="PF00535"/>
    </source>
</evidence>
<feature type="region of interest" description="Disordered" evidence="3">
    <location>
        <begin position="694"/>
        <end position="778"/>
    </location>
</feature>
<dbReference type="SUPFAM" id="SSF53448">
    <property type="entry name" value="Nucleotide-diphospho-sugar transferases"/>
    <property type="match status" value="2"/>
</dbReference>
<dbReference type="EC" id="2.4.1.-" evidence="2"/>
<keyword evidence="2" id="KW-0333">Golgi apparatus</keyword>
<reference evidence="5 6" key="1">
    <citation type="journal article" date="2015" name="Genome Biol. Evol.">
        <title>The genome of winter moth (Operophtera brumata) provides a genomic perspective on sexual dimorphism and phenology.</title>
        <authorList>
            <person name="Derks M.F."/>
            <person name="Smit S."/>
            <person name="Salis L."/>
            <person name="Schijlen E."/>
            <person name="Bossers A."/>
            <person name="Mateman C."/>
            <person name="Pijl A.S."/>
            <person name="de Ridder D."/>
            <person name="Groenen M.A."/>
            <person name="Visser M.E."/>
            <person name="Megens H.J."/>
        </authorList>
    </citation>
    <scope>NUCLEOTIDE SEQUENCE [LARGE SCALE GENOMIC DNA]</scope>
    <source>
        <strain evidence="5">WM2013NL</strain>
        <tissue evidence="5">Head and thorax</tissue>
    </source>
</reference>
<dbReference type="InterPro" id="IPR001173">
    <property type="entry name" value="Glyco_trans_2-like"/>
</dbReference>
<dbReference type="Pfam" id="PF00535">
    <property type="entry name" value="Glycos_transf_2"/>
    <property type="match status" value="2"/>
</dbReference>